<name>A0A3N1P1X2_9GAMM</name>
<keyword evidence="7" id="KW-1185">Reference proteome</keyword>
<dbReference type="Pfam" id="PF00389">
    <property type="entry name" value="2-Hacid_dh"/>
    <property type="match status" value="1"/>
</dbReference>
<feature type="domain" description="S-adenosyl-L-homocysteine hydrolase NAD binding" evidence="5">
    <location>
        <begin position="129"/>
        <end position="291"/>
    </location>
</feature>
<dbReference type="PROSITE" id="PS00065">
    <property type="entry name" value="D_2_HYDROXYACID_DH_1"/>
    <property type="match status" value="1"/>
</dbReference>
<dbReference type="InterPro" id="IPR006140">
    <property type="entry name" value="D-isomer_DH_NAD-bd"/>
</dbReference>
<dbReference type="SMART" id="SM00997">
    <property type="entry name" value="AdoHcyase_NAD"/>
    <property type="match status" value="1"/>
</dbReference>
<dbReference type="AlphaFoldDB" id="A0A3N1P1X2"/>
<reference evidence="6 7" key="1">
    <citation type="submission" date="2018-11" db="EMBL/GenBank/DDBJ databases">
        <title>Genomic Encyclopedia of Type Strains, Phase IV (KMG-IV): sequencing the most valuable type-strain genomes for metagenomic binning, comparative biology and taxonomic classification.</title>
        <authorList>
            <person name="Goeker M."/>
        </authorList>
    </citation>
    <scope>NUCLEOTIDE SEQUENCE [LARGE SCALE GENOMIC DNA]</scope>
    <source>
        <strain evidence="6 7">DSM 16974</strain>
    </source>
</reference>
<evidence type="ECO:0000256" key="1">
    <source>
        <dbReference type="ARBA" id="ARBA00005854"/>
    </source>
</evidence>
<dbReference type="GO" id="GO:0008720">
    <property type="term" value="F:D-lactate dehydrogenase (NAD+) activity"/>
    <property type="evidence" value="ECO:0007669"/>
    <property type="project" value="TreeGrafter"/>
</dbReference>
<gene>
    <name evidence="6" type="ORF">EDC38_1333</name>
</gene>
<dbReference type="EMBL" id="RJUK01000001">
    <property type="protein sequence ID" value="ROQ20720.1"/>
    <property type="molecule type" value="Genomic_DNA"/>
</dbReference>
<comment type="similarity">
    <text evidence="1 4">Belongs to the D-isomer specific 2-hydroxyacid dehydrogenase family.</text>
</comment>
<organism evidence="6 7">
    <name type="scientific">Marinimicrobium koreense</name>
    <dbReference type="NCBI Taxonomy" id="306545"/>
    <lineage>
        <taxon>Bacteria</taxon>
        <taxon>Pseudomonadati</taxon>
        <taxon>Pseudomonadota</taxon>
        <taxon>Gammaproteobacteria</taxon>
        <taxon>Cellvibrionales</taxon>
        <taxon>Cellvibrionaceae</taxon>
        <taxon>Marinimicrobium</taxon>
    </lineage>
</organism>
<dbReference type="PROSITE" id="PS00670">
    <property type="entry name" value="D_2_HYDROXYACID_DH_2"/>
    <property type="match status" value="1"/>
</dbReference>
<evidence type="ECO:0000256" key="3">
    <source>
        <dbReference type="ARBA" id="ARBA00023027"/>
    </source>
</evidence>
<evidence type="ECO:0000256" key="4">
    <source>
        <dbReference type="RuleBase" id="RU003719"/>
    </source>
</evidence>
<dbReference type="CDD" id="cd12183">
    <property type="entry name" value="LDH_like_2"/>
    <property type="match status" value="1"/>
</dbReference>
<protein>
    <submittedName>
        <fullName evidence="6">D-lactate dehydrogenase</fullName>
    </submittedName>
</protein>
<dbReference type="InterPro" id="IPR029753">
    <property type="entry name" value="D-isomer_DH_CS"/>
</dbReference>
<dbReference type="GO" id="GO:0051287">
    <property type="term" value="F:NAD binding"/>
    <property type="evidence" value="ECO:0007669"/>
    <property type="project" value="InterPro"/>
</dbReference>
<dbReference type="OrthoDB" id="9805416at2"/>
<comment type="caution">
    <text evidence="6">The sequence shown here is derived from an EMBL/GenBank/DDBJ whole genome shotgun (WGS) entry which is preliminary data.</text>
</comment>
<evidence type="ECO:0000256" key="2">
    <source>
        <dbReference type="ARBA" id="ARBA00023002"/>
    </source>
</evidence>
<dbReference type="RefSeq" id="WP_123637824.1">
    <property type="nucleotide sequence ID" value="NZ_RJUK01000001.1"/>
</dbReference>
<evidence type="ECO:0000313" key="6">
    <source>
        <dbReference type="EMBL" id="ROQ20720.1"/>
    </source>
</evidence>
<keyword evidence="2 4" id="KW-0560">Oxidoreductase</keyword>
<dbReference type="InterPro" id="IPR029752">
    <property type="entry name" value="D-isomer_DH_CS1"/>
</dbReference>
<dbReference type="PANTHER" id="PTHR43026">
    <property type="entry name" value="2-HYDROXYACID DEHYDROGENASE HOMOLOG 1-RELATED"/>
    <property type="match status" value="1"/>
</dbReference>
<sequence>MKVAVFSSKPYDKAFLTSANQGRHELVFHETALNTTSAILAQDCTAVCCFVNDQLGADVLEILAKQGVKLIAMRCAGYNQVDLNAARAQGITLTRVPEYSPHAIAEHTLALILMLNRQLHRAHYRVHENDYSLDGLLGFDLFGKTVGVIGTGKIGATFARIMLGLGCRVIAYDPFPDEALQTAGVDYVALDALWSQSDIISLHCPLTPDNHHLINADALLKMKPGVMLINTGRGGLLDTKAVIAGLKSRQVGYLGLDVYEEESDLFFEDHSSQLLQDDVFARLLTFPNVVITGHQAFFTREALAAIADTTLKNLTGFEQQDRTLMHLIESP</sequence>
<evidence type="ECO:0000313" key="7">
    <source>
        <dbReference type="Proteomes" id="UP000273643"/>
    </source>
</evidence>
<dbReference type="InterPro" id="IPR058205">
    <property type="entry name" value="D-LDH-like"/>
</dbReference>
<accession>A0A3N1P1X2</accession>
<dbReference type="PANTHER" id="PTHR43026:SF1">
    <property type="entry name" value="2-HYDROXYACID DEHYDROGENASE HOMOLOG 1-RELATED"/>
    <property type="match status" value="1"/>
</dbReference>
<evidence type="ECO:0000259" key="5">
    <source>
        <dbReference type="SMART" id="SM00997"/>
    </source>
</evidence>
<dbReference type="PROSITE" id="PS00671">
    <property type="entry name" value="D_2_HYDROXYACID_DH_3"/>
    <property type="match status" value="1"/>
</dbReference>
<dbReference type="Gene3D" id="3.40.50.720">
    <property type="entry name" value="NAD(P)-binding Rossmann-like Domain"/>
    <property type="match status" value="2"/>
</dbReference>
<dbReference type="SUPFAM" id="SSF51735">
    <property type="entry name" value="NAD(P)-binding Rossmann-fold domains"/>
    <property type="match status" value="1"/>
</dbReference>
<proteinExistence type="inferred from homology"/>
<dbReference type="Pfam" id="PF02826">
    <property type="entry name" value="2-Hacid_dh_C"/>
    <property type="match status" value="1"/>
</dbReference>
<dbReference type="InterPro" id="IPR036291">
    <property type="entry name" value="NAD(P)-bd_dom_sf"/>
</dbReference>
<dbReference type="Proteomes" id="UP000273643">
    <property type="component" value="Unassembled WGS sequence"/>
</dbReference>
<dbReference type="InterPro" id="IPR006139">
    <property type="entry name" value="D-isomer_2_OHA_DH_cat_dom"/>
</dbReference>
<dbReference type="InterPro" id="IPR015878">
    <property type="entry name" value="Ado_hCys_hydrolase_NAD-bd"/>
</dbReference>
<dbReference type="SUPFAM" id="SSF52283">
    <property type="entry name" value="Formate/glycerate dehydrogenase catalytic domain-like"/>
    <property type="match status" value="1"/>
</dbReference>
<keyword evidence="3" id="KW-0520">NAD</keyword>